<feature type="domain" description="Potassium channel" evidence="11">
    <location>
        <begin position="129"/>
        <end position="187"/>
    </location>
</feature>
<evidence type="ECO:0000256" key="3">
    <source>
        <dbReference type="ARBA" id="ARBA00022692"/>
    </source>
</evidence>
<feature type="transmembrane region" description="Helical" evidence="10">
    <location>
        <begin position="28"/>
        <end position="53"/>
    </location>
</feature>
<dbReference type="GO" id="GO:0022841">
    <property type="term" value="F:potassium ion leak channel activity"/>
    <property type="evidence" value="ECO:0007669"/>
    <property type="project" value="TreeGrafter"/>
</dbReference>
<evidence type="ECO:0000256" key="9">
    <source>
        <dbReference type="SAM" id="MobiDB-lite"/>
    </source>
</evidence>
<feature type="transmembrane region" description="Helical" evidence="10">
    <location>
        <begin position="318"/>
        <end position="340"/>
    </location>
</feature>
<feature type="domain" description="Potassium channel" evidence="11">
    <location>
        <begin position="262"/>
        <end position="344"/>
    </location>
</feature>
<dbReference type="SUPFAM" id="SSF81324">
    <property type="entry name" value="Voltage-gated potassium channels"/>
    <property type="match status" value="2"/>
</dbReference>
<evidence type="ECO:0000256" key="6">
    <source>
        <dbReference type="ARBA" id="ARBA00023136"/>
    </source>
</evidence>
<accession>A0A1B6DH55</accession>
<evidence type="ECO:0000256" key="7">
    <source>
        <dbReference type="ARBA" id="ARBA00023303"/>
    </source>
</evidence>
<dbReference type="EMBL" id="GEDC01012257">
    <property type="protein sequence ID" value="JAS25041.1"/>
    <property type="molecule type" value="Transcribed_RNA"/>
</dbReference>
<protein>
    <recommendedName>
        <fullName evidence="11">Potassium channel domain-containing protein</fullName>
    </recommendedName>
</protein>
<dbReference type="PRINTS" id="PR01333">
    <property type="entry name" value="2POREKCHANEL"/>
</dbReference>
<keyword evidence="2 8" id="KW-0813">Transport</keyword>
<dbReference type="AlphaFoldDB" id="A0A1B6DH55"/>
<evidence type="ECO:0000313" key="12">
    <source>
        <dbReference type="EMBL" id="JAS25041.1"/>
    </source>
</evidence>
<evidence type="ECO:0000256" key="8">
    <source>
        <dbReference type="RuleBase" id="RU003857"/>
    </source>
</evidence>
<dbReference type="GO" id="GO:0030322">
    <property type="term" value="P:stabilization of membrane potential"/>
    <property type="evidence" value="ECO:0007669"/>
    <property type="project" value="TreeGrafter"/>
</dbReference>
<sequence>MERKRSSRRYVRRQKTWTQRCKDFIRQFVAFLFSNVGIIVLVIGYTIAGSFMFREIEHENYGKQLREISLQVERAMNRTAARLWQTTCCTENVFATDAWRLEVDKHLKEFQDYVVEEVQKNGYEGKRVTNRWTFSGAFLYSLSVITTIGYGNVAPRTSLGKLATIVYAIAGMPLFLLYLSNIGDILAKSFKWTYAKCFLCRSRYRQRRKRAIERSRNSVKNWQQENVMTEAEDSDDEFSEETSSVEEDPQAVTVPITLCLAIMVGYVYGGACLFSIHERWNLLDGSYFCFISLSTIGFGDIVPNDNAQIEGIGDVGTKFIFCSMYLMLGMALIAMCFNLMQEEVVHKIRTCGDIVRRVLRCRR</sequence>
<feature type="region of interest" description="Disordered" evidence="9">
    <location>
        <begin position="223"/>
        <end position="244"/>
    </location>
</feature>
<feature type="transmembrane region" description="Helical" evidence="10">
    <location>
        <begin position="132"/>
        <end position="150"/>
    </location>
</feature>
<keyword evidence="5 8" id="KW-0406">Ion transport</keyword>
<evidence type="ECO:0000256" key="4">
    <source>
        <dbReference type="ARBA" id="ARBA00022989"/>
    </source>
</evidence>
<keyword evidence="4 10" id="KW-1133">Transmembrane helix</keyword>
<comment type="similarity">
    <text evidence="8">Belongs to the two pore domain potassium channel (TC 1.A.1.8) family.</text>
</comment>
<evidence type="ECO:0000256" key="1">
    <source>
        <dbReference type="ARBA" id="ARBA00004141"/>
    </source>
</evidence>
<evidence type="ECO:0000256" key="5">
    <source>
        <dbReference type="ARBA" id="ARBA00023065"/>
    </source>
</evidence>
<proteinExistence type="inferred from homology"/>
<dbReference type="GO" id="GO:0015271">
    <property type="term" value="F:outward rectifier potassium channel activity"/>
    <property type="evidence" value="ECO:0007669"/>
    <property type="project" value="TreeGrafter"/>
</dbReference>
<organism evidence="12">
    <name type="scientific">Clastoptera arizonana</name>
    <name type="common">Arizona spittle bug</name>
    <dbReference type="NCBI Taxonomy" id="38151"/>
    <lineage>
        <taxon>Eukaryota</taxon>
        <taxon>Metazoa</taxon>
        <taxon>Ecdysozoa</taxon>
        <taxon>Arthropoda</taxon>
        <taxon>Hexapoda</taxon>
        <taxon>Insecta</taxon>
        <taxon>Pterygota</taxon>
        <taxon>Neoptera</taxon>
        <taxon>Paraneoptera</taxon>
        <taxon>Hemiptera</taxon>
        <taxon>Auchenorrhyncha</taxon>
        <taxon>Cercopoidea</taxon>
        <taxon>Clastopteridae</taxon>
        <taxon>Clastoptera</taxon>
    </lineage>
</organism>
<dbReference type="Pfam" id="PF07885">
    <property type="entry name" value="Ion_trans_2"/>
    <property type="match status" value="2"/>
</dbReference>
<dbReference type="PANTHER" id="PTHR11003:SF352">
    <property type="entry name" value="BCDNA.GH04802-RELATED"/>
    <property type="match status" value="1"/>
</dbReference>
<feature type="transmembrane region" description="Helical" evidence="10">
    <location>
        <begin position="281"/>
        <end position="298"/>
    </location>
</feature>
<name>A0A1B6DH55_9HEMI</name>
<comment type="subcellular location">
    <subcellularLocation>
        <location evidence="1">Membrane</location>
        <topology evidence="1">Multi-pass membrane protein</topology>
    </subcellularLocation>
</comment>
<reference evidence="12" key="1">
    <citation type="submission" date="2015-12" db="EMBL/GenBank/DDBJ databases">
        <title>De novo transcriptome assembly of four potential Pierce s Disease insect vectors from Arizona vineyards.</title>
        <authorList>
            <person name="Tassone E.E."/>
        </authorList>
    </citation>
    <scope>NUCLEOTIDE SEQUENCE</scope>
</reference>
<gene>
    <name evidence="12" type="ORF">g.30618</name>
</gene>
<dbReference type="GO" id="GO:0005886">
    <property type="term" value="C:plasma membrane"/>
    <property type="evidence" value="ECO:0007669"/>
    <property type="project" value="TreeGrafter"/>
</dbReference>
<keyword evidence="6 10" id="KW-0472">Membrane</keyword>
<keyword evidence="3 8" id="KW-0812">Transmembrane</keyword>
<keyword evidence="7 8" id="KW-0407">Ion channel</keyword>
<feature type="transmembrane region" description="Helical" evidence="10">
    <location>
        <begin position="252"/>
        <end position="274"/>
    </location>
</feature>
<feature type="transmembrane region" description="Helical" evidence="10">
    <location>
        <begin position="162"/>
        <end position="180"/>
    </location>
</feature>
<evidence type="ECO:0000259" key="11">
    <source>
        <dbReference type="Pfam" id="PF07885"/>
    </source>
</evidence>
<dbReference type="InterPro" id="IPR013099">
    <property type="entry name" value="K_chnl_dom"/>
</dbReference>
<evidence type="ECO:0000256" key="2">
    <source>
        <dbReference type="ARBA" id="ARBA00022448"/>
    </source>
</evidence>
<dbReference type="PANTHER" id="PTHR11003">
    <property type="entry name" value="POTASSIUM CHANNEL, SUBFAMILY K"/>
    <property type="match status" value="1"/>
</dbReference>
<dbReference type="Gene3D" id="1.10.287.70">
    <property type="match status" value="1"/>
</dbReference>
<dbReference type="InterPro" id="IPR003280">
    <property type="entry name" value="2pore_dom_K_chnl"/>
</dbReference>
<evidence type="ECO:0000256" key="10">
    <source>
        <dbReference type="SAM" id="Phobius"/>
    </source>
</evidence>
<feature type="compositionally biased region" description="Acidic residues" evidence="9">
    <location>
        <begin position="230"/>
        <end position="244"/>
    </location>
</feature>